<dbReference type="AlphaFoldDB" id="A0ABD2IZP4"/>
<comment type="caution">
    <text evidence="1">The sequence shown here is derived from an EMBL/GenBank/DDBJ whole genome shotgun (WGS) entry which is preliminary data.</text>
</comment>
<protein>
    <submittedName>
        <fullName evidence="1">Uncharacterized protein</fullName>
    </submittedName>
</protein>
<accession>A0ABD2IZP4</accession>
<organism evidence="1 2">
    <name type="scientific">Heterodera trifolii</name>
    <dbReference type="NCBI Taxonomy" id="157864"/>
    <lineage>
        <taxon>Eukaryota</taxon>
        <taxon>Metazoa</taxon>
        <taxon>Ecdysozoa</taxon>
        <taxon>Nematoda</taxon>
        <taxon>Chromadorea</taxon>
        <taxon>Rhabditida</taxon>
        <taxon>Tylenchina</taxon>
        <taxon>Tylenchomorpha</taxon>
        <taxon>Tylenchoidea</taxon>
        <taxon>Heteroderidae</taxon>
        <taxon>Heteroderinae</taxon>
        <taxon>Heterodera</taxon>
    </lineage>
</organism>
<reference evidence="1 2" key="1">
    <citation type="submission" date="2024-10" db="EMBL/GenBank/DDBJ databases">
        <authorList>
            <person name="Kim D."/>
        </authorList>
    </citation>
    <scope>NUCLEOTIDE SEQUENCE [LARGE SCALE GENOMIC DNA]</scope>
    <source>
        <strain evidence="1">BH-2024</strain>
    </source>
</reference>
<gene>
    <name evidence="1" type="ORF">niasHT_031621</name>
</gene>
<proteinExistence type="predicted"/>
<keyword evidence="2" id="KW-1185">Reference proteome</keyword>
<dbReference type="Proteomes" id="UP001620626">
    <property type="component" value="Unassembled WGS sequence"/>
</dbReference>
<evidence type="ECO:0000313" key="2">
    <source>
        <dbReference type="Proteomes" id="UP001620626"/>
    </source>
</evidence>
<name>A0ABD2IZP4_9BILA</name>
<sequence length="90" mass="10057">MKAISCALGFAQLISKIGHIWPLKMAYIHSEEGSQSSRNSDTMLRELLDPRGERNKIKKEHKVMQAHGARPSPILLLPLAQPIKLNLISC</sequence>
<dbReference type="EMBL" id="JBICBT010001070">
    <property type="protein sequence ID" value="KAL3084736.1"/>
    <property type="molecule type" value="Genomic_DNA"/>
</dbReference>
<evidence type="ECO:0000313" key="1">
    <source>
        <dbReference type="EMBL" id="KAL3084736.1"/>
    </source>
</evidence>